<keyword evidence="6" id="KW-0472">Membrane</keyword>
<dbReference type="GO" id="GO:0005886">
    <property type="term" value="C:plasma membrane"/>
    <property type="evidence" value="ECO:0007669"/>
    <property type="project" value="UniProtKB-SubCell"/>
</dbReference>
<dbReference type="GO" id="GO:0007156">
    <property type="term" value="P:homophilic cell adhesion via plasma membrane adhesion molecules"/>
    <property type="evidence" value="ECO:0007669"/>
    <property type="project" value="InterPro"/>
</dbReference>
<dbReference type="SUPFAM" id="SSF49313">
    <property type="entry name" value="Cadherin-like"/>
    <property type="match status" value="2"/>
</dbReference>
<dbReference type="PROSITE" id="PS00232">
    <property type="entry name" value="CADHERIN_1"/>
    <property type="match status" value="1"/>
</dbReference>
<dbReference type="PANTHER" id="PTHR24026:SF126">
    <property type="entry name" value="PROTOCADHERIN FAT 4"/>
    <property type="match status" value="1"/>
</dbReference>
<dbReference type="InterPro" id="IPR015919">
    <property type="entry name" value="Cadherin-like_sf"/>
</dbReference>
<dbReference type="PANTHER" id="PTHR24026">
    <property type="entry name" value="FAT ATYPICAL CADHERIN-RELATED"/>
    <property type="match status" value="1"/>
</dbReference>
<keyword evidence="3" id="KW-0677">Repeat</keyword>
<dbReference type="Gene3D" id="2.60.40.60">
    <property type="entry name" value="Cadherins"/>
    <property type="match status" value="2"/>
</dbReference>
<evidence type="ECO:0000259" key="8">
    <source>
        <dbReference type="PROSITE" id="PS50268"/>
    </source>
</evidence>
<evidence type="ECO:0000256" key="2">
    <source>
        <dbReference type="ARBA" id="ARBA00022692"/>
    </source>
</evidence>
<dbReference type="InterPro" id="IPR002126">
    <property type="entry name" value="Cadherin-like_dom"/>
</dbReference>
<sequence length="232" mass="25695">MVSKISFVDVKIPSSFRYQLRTAVTLDREAADSYRVGVTCSDKGTPSQNTTGFVVVRVLDVNDFAPSFSKVHYIFSLPEDQPLNSTTFNLTATDKDEDKNAALEYKLVGAHADFFNINPDSGTVQLQRALDRENQPQLSLSVIASDKGTPAQTGTADITVVVTDVNDNPPTVTSKVTFSVFENHSAGEFQKQEIRVYCILNWQILSVKPKLLQFSLPCNFFCTSIINDEVKL</sequence>
<dbReference type="AlphaFoldDB" id="A0A3P7P8Q5"/>
<feature type="domain" description="Cadherin" evidence="8">
    <location>
        <begin position="69"/>
        <end position="172"/>
    </location>
</feature>
<evidence type="ECO:0000256" key="6">
    <source>
        <dbReference type="ARBA" id="ARBA00023136"/>
    </source>
</evidence>
<evidence type="ECO:0000256" key="4">
    <source>
        <dbReference type="ARBA" id="ARBA00022837"/>
    </source>
</evidence>
<evidence type="ECO:0000313" key="9">
    <source>
        <dbReference type="EMBL" id="VDN16442.1"/>
    </source>
</evidence>
<dbReference type="GO" id="GO:0005509">
    <property type="term" value="F:calcium ion binding"/>
    <property type="evidence" value="ECO:0007669"/>
    <property type="project" value="UniProtKB-UniRule"/>
</dbReference>
<keyword evidence="10" id="KW-1185">Reference proteome</keyword>
<dbReference type="CDD" id="cd11304">
    <property type="entry name" value="Cadherin_repeat"/>
    <property type="match status" value="2"/>
</dbReference>
<evidence type="ECO:0000313" key="10">
    <source>
        <dbReference type="Proteomes" id="UP000281553"/>
    </source>
</evidence>
<accession>A0A3P7P8Q5</accession>
<dbReference type="InterPro" id="IPR020894">
    <property type="entry name" value="Cadherin_CS"/>
</dbReference>
<evidence type="ECO:0000256" key="5">
    <source>
        <dbReference type="ARBA" id="ARBA00022989"/>
    </source>
</evidence>
<dbReference type="EMBL" id="UYRU01065839">
    <property type="protein sequence ID" value="VDN16442.1"/>
    <property type="molecule type" value="Genomic_DNA"/>
</dbReference>
<keyword evidence="2" id="KW-0812">Transmembrane</keyword>
<dbReference type="FunFam" id="2.60.40.60:FF:000020">
    <property type="entry name" value="Dachsous cadherin-related 1b"/>
    <property type="match status" value="1"/>
</dbReference>
<feature type="domain" description="Cadherin" evidence="8">
    <location>
        <begin position="20"/>
        <end position="68"/>
    </location>
</feature>
<keyword evidence="4 7" id="KW-0106">Calcium</keyword>
<protein>
    <recommendedName>
        <fullName evidence="8">Cadherin domain-containing protein</fullName>
    </recommendedName>
</protein>
<organism evidence="9 10">
    <name type="scientific">Dibothriocephalus latus</name>
    <name type="common">Fish tapeworm</name>
    <name type="synonym">Diphyllobothrium latum</name>
    <dbReference type="NCBI Taxonomy" id="60516"/>
    <lineage>
        <taxon>Eukaryota</taxon>
        <taxon>Metazoa</taxon>
        <taxon>Spiralia</taxon>
        <taxon>Lophotrochozoa</taxon>
        <taxon>Platyhelminthes</taxon>
        <taxon>Cestoda</taxon>
        <taxon>Eucestoda</taxon>
        <taxon>Diphyllobothriidea</taxon>
        <taxon>Diphyllobothriidae</taxon>
        <taxon>Dibothriocephalus</taxon>
    </lineage>
</organism>
<dbReference type="PRINTS" id="PR00205">
    <property type="entry name" value="CADHERIN"/>
</dbReference>
<name>A0A3P7P8Q5_DIBLA</name>
<comment type="subcellular location">
    <subcellularLocation>
        <location evidence="1">Membrane</location>
    </subcellularLocation>
</comment>
<dbReference type="OrthoDB" id="6252479at2759"/>
<evidence type="ECO:0000256" key="7">
    <source>
        <dbReference type="PROSITE-ProRule" id="PRU00043"/>
    </source>
</evidence>
<gene>
    <name evidence="9" type="ORF">DILT_LOCUS12273</name>
</gene>
<evidence type="ECO:0000256" key="1">
    <source>
        <dbReference type="ARBA" id="ARBA00004370"/>
    </source>
</evidence>
<proteinExistence type="predicted"/>
<dbReference type="Proteomes" id="UP000281553">
    <property type="component" value="Unassembled WGS sequence"/>
</dbReference>
<reference evidence="9 10" key="1">
    <citation type="submission" date="2018-11" db="EMBL/GenBank/DDBJ databases">
        <authorList>
            <consortium name="Pathogen Informatics"/>
        </authorList>
    </citation>
    <scope>NUCLEOTIDE SEQUENCE [LARGE SCALE GENOMIC DNA]</scope>
</reference>
<dbReference type="Pfam" id="PF00028">
    <property type="entry name" value="Cadherin"/>
    <property type="match status" value="1"/>
</dbReference>
<dbReference type="SMART" id="SM00112">
    <property type="entry name" value="CA"/>
    <property type="match status" value="2"/>
</dbReference>
<dbReference type="PROSITE" id="PS50268">
    <property type="entry name" value="CADHERIN_2"/>
    <property type="match status" value="2"/>
</dbReference>
<keyword evidence="5" id="KW-1133">Transmembrane helix</keyword>
<evidence type="ECO:0000256" key="3">
    <source>
        <dbReference type="ARBA" id="ARBA00022737"/>
    </source>
</evidence>